<evidence type="ECO:0000259" key="14">
    <source>
        <dbReference type="Pfam" id="PF09405"/>
    </source>
</evidence>
<evidence type="ECO:0000256" key="1">
    <source>
        <dbReference type="ARBA" id="ARBA00004123"/>
    </source>
</evidence>
<dbReference type="GO" id="GO:0005737">
    <property type="term" value="C:cytoplasm"/>
    <property type="evidence" value="ECO:0007669"/>
    <property type="project" value="UniProtKB-SubCell"/>
</dbReference>
<keyword evidence="8" id="KW-0810">Translation regulation</keyword>
<feature type="non-terminal residue" evidence="15">
    <location>
        <position position="1"/>
    </location>
</feature>
<evidence type="ECO:0000256" key="6">
    <source>
        <dbReference type="ARBA" id="ARBA00022664"/>
    </source>
</evidence>
<organism evidence="15 16">
    <name type="scientific">Meloidogyne graminicola</name>
    <dbReference type="NCBI Taxonomy" id="189291"/>
    <lineage>
        <taxon>Eukaryota</taxon>
        <taxon>Metazoa</taxon>
        <taxon>Ecdysozoa</taxon>
        <taxon>Nematoda</taxon>
        <taxon>Chromadorea</taxon>
        <taxon>Rhabditida</taxon>
        <taxon>Tylenchina</taxon>
        <taxon>Tylenchomorpha</taxon>
        <taxon>Tylenchoidea</taxon>
        <taxon>Meloidogynidae</taxon>
        <taxon>Meloidogyninae</taxon>
        <taxon>Meloidogyne</taxon>
    </lineage>
</organism>
<evidence type="ECO:0000313" key="15">
    <source>
        <dbReference type="EMBL" id="KAF7636565.1"/>
    </source>
</evidence>
<dbReference type="Pfam" id="PF09405">
    <property type="entry name" value="Btz"/>
    <property type="match status" value="1"/>
</dbReference>
<evidence type="ECO:0000256" key="8">
    <source>
        <dbReference type="ARBA" id="ARBA00022845"/>
    </source>
</evidence>
<comment type="caution">
    <text evidence="15">The sequence shown here is derived from an EMBL/GenBank/DDBJ whole genome shotgun (WGS) entry which is preliminary data.</text>
</comment>
<feature type="region of interest" description="Disordered" evidence="13">
    <location>
        <begin position="25"/>
        <end position="106"/>
    </location>
</feature>
<dbReference type="GO" id="GO:0003729">
    <property type="term" value="F:mRNA binding"/>
    <property type="evidence" value="ECO:0007669"/>
    <property type="project" value="InterPro"/>
</dbReference>
<evidence type="ECO:0000256" key="10">
    <source>
        <dbReference type="ARBA" id="ARBA00023161"/>
    </source>
</evidence>
<dbReference type="InterPro" id="IPR018545">
    <property type="entry name" value="Btz_dom"/>
</dbReference>
<dbReference type="OrthoDB" id="2570713at2759"/>
<accession>A0A8S9ZTI4</accession>
<keyword evidence="6" id="KW-0507">mRNA processing</keyword>
<evidence type="ECO:0000256" key="5">
    <source>
        <dbReference type="ARBA" id="ARBA00022490"/>
    </source>
</evidence>
<reference evidence="15" key="1">
    <citation type="journal article" date="2020" name="Ecol. Evol.">
        <title>Genome structure and content of the rice root-knot nematode (Meloidogyne graminicola).</title>
        <authorList>
            <person name="Phan N.T."/>
            <person name="Danchin E.G.J."/>
            <person name="Klopp C."/>
            <person name="Perfus-Barbeoch L."/>
            <person name="Kozlowski D.K."/>
            <person name="Koutsovoulos G.D."/>
            <person name="Lopez-Roques C."/>
            <person name="Bouchez O."/>
            <person name="Zahm M."/>
            <person name="Besnard G."/>
            <person name="Bellafiore S."/>
        </authorList>
    </citation>
    <scope>NUCLEOTIDE SEQUENCE</scope>
    <source>
        <strain evidence="15">VN-18</strain>
    </source>
</reference>
<keyword evidence="7" id="KW-0509">mRNA transport</keyword>
<evidence type="ECO:0000256" key="4">
    <source>
        <dbReference type="ARBA" id="ARBA00022448"/>
    </source>
</evidence>
<feature type="compositionally biased region" description="Basic and acidic residues" evidence="13">
    <location>
        <begin position="25"/>
        <end position="42"/>
    </location>
</feature>
<evidence type="ECO:0000256" key="7">
    <source>
        <dbReference type="ARBA" id="ARBA00022816"/>
    </source>
</evidence>
<feature type="domain" description="Btz" evidence="14">
    <location>
        <begin position="250"/>
        <end position="365"/>
    </location>
</feature>
<keyword evidence="16" id="KW-1185">Reference proteome</keyword>
<feature type="compositionally biased region" description="Basic and acidic residues" evidence="13">
    <location>
        <begin position="52"/>
        <end position="89"/>
    </location>
</feature>
<dbReference type="EMBL" id="JABEBT010000028">
    <property type="protein sequence ID" value="KAF7636565.1"/>
    <property type="molecule type" value="Genomic_DNA"/>
</dbReference>
<dbReference type="GO" id="GO:0008380">
    <property type="term" value="P:RNA splicing"/>
    <property type="evidence" value="ECO:0007669"/>
    <property type="project" value="UniProtKB-KW"/>
</dbReference>
<protein>
    <submittedName>
        <fullName evidence="15">Btz domain-containing protein</fullName>
    </submittedName>
</protein>
<keyword evidence="10" id="KW-0866">Nonsense-mediated mRNA decay</keyword>
<evidence type="ECO:0000313" key="16">
    <source>
        <dbReference type="Proteomes" id="UP000605970"/>
    </source>
</evidence>
<dbReference type="AlphaFoldDB" id="A0A8S9ZTI4"/>
<dbReference type="GO" id="GO:0035145">
    <property type="term" value="C:exon-exon junction complex"/>
    <property type="evidence" value="ECO:0007669"/>
    <property type="project" value="InterPro"/>
</dbReference>
<evidence type="ECO:0000256" key="12">
    <source>
        <dbReference type="ARBA" id="ARBA00023242"/>
    </source>
</evidence>
<keyword evidence="4" id="KW-0813">Transport</keyword>
<evidence type="ECO:0000256" key="2">
    <source>
        <dbReference type="ARBA" id="ARBA00004496"/>
    </source>
</evidence>
<keyword evidence="11" id="KW-0508">mRNA splicing</keyword>
<dbReference type="GO" id="GO:0000184">
    <property type="term" value="P:nuclear-transcribed mRNA catabolic process, nonsense-mediated decay"/>
    <property type="evidence" value="ECO:0007669"/>
    <property type="project" value="UniProtKB-KW"/>
</dbReference>
<comment type="similarity">
    <text evidence="3">Belongs to the CASC3 family.</text>
</comment>
<evidence type="ECO:0000256" key="3">
    <source>
        <dbReference type="ARBA" id="ARBA00009548"/>
    </source>
</evidence>
<dbReference type="GO" id="GO:0006397">
    <property type="term" value="P:mRNA processing"/>
    <property type="evidence" value="ECO:0007669"/>
    <property type="project" value="UniProtKB-KW"/>
</dbReference>
<gene>
    <name evidence="15" type="ORF">Mgra_00003956</name>
</gene>
<dbReference type="GO" id="GO:0051028">
    <property type="term" value="P:mRNA transport"/>
    <property type="evidence" value="ECO:0007669"/>
    <property type="project" value="UniProtKB-KW"/>
</dbReference>
<evidence type="ECO:0000256" key="13">
    <source>
        <dbReference type="SAM" id="MobiDB-lite"/>
    </source>
</evidence>
<keyword evidence="9" id="KW-0694">RNA-binding</keyword>
<keyword evidence="5" id="KW-0963">Cytoplasm</keyword>
<feature type="region of interest" description="Disordered" evidence="13">
    <location>
        <begin position="149"/>
        <end position="171"/>
    </location>
</feature>
<dbReference type="Proteomes" id="UP000605970">
    <property type="component" value="Unassembled WGS sequence"/>
</dbReference>
<evidence type="ECO:0000256" key="11">
    <source>
        <dbReference type="ARBA" id="ARBA00023187"/>
    </source>
</evidence>
<comment type="subcellular location">
    <subcellularLocation>
        <location evidence="2">Cytoplasm</location>
    </subcellularLocation>
    <subcellularLocation>
        <location evidence="1">Nucleus</location>
    </subcellularLocation>
</comment>
<evidence type="ECO:0000256" key="9">
    <source>
        <dbReference type="ARBA" id="ARBA00022884"/>
    </source>
</evidence>
<dbReference type="GO" id="GO:0006417">
    <property type="term" value="P:regulation of translation"/>
    <property type="evidence" value="ECO:0007669"/>
    <property type="project" value="UniProtKB-KW"/>
</dbReference>
<name>A0A8S9ZTI4_9BILA</name>
<proteinExistence type="inferred from homology"/>
<keyword evidence="12" id="KW-0539">Nucleus</keyword>
<sequence>FYLYYIKNYRIRKVVSSGADHNLRGQDKVKEVNTRRRQDDRRTRNKSPIRNESSRLERKRGEDSGRSKLREVPEKKREKKEVLGDELTRDQQQSRQKDSEIANGGFGSVSGFGDIGFSNTGFSNTNFTDSGSHKNMDENKRIGTQVKPRILAPNTNGGKGDTGESQGMPTAPKITVNELSAESIKREPPTKGPNQRRLLSNAGSFGMKRQHAGFRGGATFIGATRVQQQKHGRTFDGINPNSKMIQPNEKLERGKFENEQALVPRGRNYFIHDHRDAKFGNQRNQSNVRFGKERNPVGWRNFGNEEGPIEKLNLATQAYGRGGGWSARGGFAKFGSLRSKADEDLIWKHDKYVEVSQDEANTKLELIDEVGVESQQGIFDMSRPQEGESRHRYQEECLDYEVEELSVYD</sequence>